<keyword evidence="1" id="KW-1133">Transmembrane helix</keyword>
<organism evidence="2 3">
    <name type="scientific">Antarcticimicrobium sediminis</name>
    <dbReference type="NCBI Taxonomy" id="2546227"/>
    <lineage>
        <taxon>Bacteria</taxon>
        <taxon>Pseudomonadati</taxon>
        <taxon>Pseudomonadota</taxon>
        <taxon>Alphaproteobacteria</taxon>
        <taxon>Rhodobacterales</taxon>
        <taxon>Paracoccaceae</taxon>
        <taxon>Antarcticimicrobium</taxon>
    </lineage>
</organism>
<dbReference type="AlphaFoldDB" id="A0A4R5ETZ8"/>
<gene>
    <name evidence="2" type="ORF">E1B25_09615</name>
</gene>
<dbReference type="Proteomes" id="UP000294662">
    <property type="component" value="Unassembled WGS sequence"/>
</dbReference>
<dbReference type="RefSeq" id="WP_132828765.1">
    <property type="nucleotide sequence ID" value="NZ_SMFP01000005.1"/>
</dbReference>
<keyword evidence="1" id="KW-0472">Membrane</keyword>
<keyword evidence="1" id="KW-0812">Transmembrane</keyword>
<evidence type="ECO:0000313" key="2">
    <source>
        <dbReference type="EMBL" id="TDE38371.1"/>
    </source>
</evidence>
<feature type="transmembrane region" description="Helical" evidence="1">
    <location>
        <begin position="21"/>
        <end position="42"/>
    </location>
</feature>
<comment type="caution">
    <text evidence="2">The sequence shown here is derived from an EMBL/GenBank/DDBJ whole genome shotgun (WGS) entry which is preliminary data.</text>
</comment>
<evidence type="ECO:0000256" key="1">
    <source>
        <dbReference type="SAM" id="Phobius"/>
    </source>
</evidence>
<sequence length="61" mass="7130">MNFFWLLRMRRWVQNPPSKQRVILILVVIGICLALVAVERWIGWTEALSLPPGGPRMRPVF</sequence>
<name>A0A4R5ETZ8_9RHOB</name>
<dbReference type="EMBL" id="SMFP01000005">
    <property type="protein sequence ID" value="TDE38371.1"/>
    <property type="molecule type" value="Genomic_DNA"/>
</dbReference>
<proteinExistence type="predicted"/>
<protein>
    <submittedName>
        <fullName evidence="2">Uncharacterized protein</fullName>
    </submittedName>
</protein>
<reference evidence="2 3" key="1">
    <citation type="submission" date="2019-03" db="EMBL/GenBank/DDBJ databases">
        <authorList>
            <person name="Zhang S."/>
        </authorList>
    </citation>
    <scope>NUCLEOTIDE SEQUENCE [LARGE SCALE GENOMIC DNA]</scope>
    <source>
        <strain evidence="2 3">S4J41</strain>
    </source>
</reference>
<evidence type="ECO:0000313" key="3">
    <source>
        <dbReference type="Proteomes" id="UP000294662"/>
    </source>
</evidence>
<accession>A0A4R5ETZ8</accession>
<keyword evidence="3" id="KW-1185">Reference proteome</keyword>